<keyword evidence="2" id="KW-1185">Reference proteome</keyword>
<evidence type="ECO:0000313" key="1">
    <source>
        <dbReference type="EMBL" id="KAA2235076.1"/>
    </source>
</evidence>
<dbReference type="EMBL" id="VUOA01000040">
    <property type="protein sequence ID" value="KAA2235076.1"/>
    <property type="molecule type" value="Genomic_DNA"/>
</dbReference>
<accession>A0A5B2V8F2</accession>
<sequence>MASLEPRTVTPRDIAAAHLARTLAEDAHAVDPDREAVLGLHELIAHADRVPGGPVSLRLERAFRTDPAVQARYRRVLAALGVGHSPAALAASTGPTLTREVGPYSLSLHEDGAGTSAALLIAGPMSPRPPRAIEVHLSGEEVRVALPDPIGTRIAILLDPARPDTGALDRLLRRPAAEIFLV</sequence>
<dbReference type="RefSeq" id="WP_149821740.1">
    <property type="nucleotide sequence ID" value="NZ_VUOA01000040.1"/>
</dbReference>
<comment type="caution">
    <text evidence="1">The sequence shown here is derived from an EMBL/GenBank/DDBJ whole genome shotgun (WGS) entry which is preliminary data.</text>
</comment>
<dbReference type="OrthoDB" id="7993567at2"/>
<protein>
    <submittedName>
        <fullName evidence="1">Uncharacterized protein</fullName>
    </submittedName>
</protein>
<dbReference type="AlphaFoldDB" id="A0A5B2V8F2"/>
<reference evidence="1 2" key="2">
    <citation type="submission" date="2019-09" db="EMBL/GenBank/DDBJ databases">
        <authorList>
            <person name="Jin C."/>
        </authorList>
    </citation>
    <scope>NUCLEOTIDE SEQUENCE [LARGE SCALE GENOMIC DNA]</scope>
    <source>
        <strain evidence="1 2">BN140002</strain>
    </source>
</reference>
<reference evidence="1 2" key="1">
    <citation type="submission" date="2019-09" db="EMBL/GenBank/DDBJ databases">
        <title>Salinarimonas rosea gen. nov., sp. nov., a new member of the a-2 subgroup of the Proteobacteria.</title>
        <authorList>
            <person name="Liu J."/>
        </authorList>
    </citation>
    <scope>NUCLEOTIDE SEQUENCE [LARGE SCALE GENOMIC DNA]</scope>
    <source>
        <strain evidence="1 2">BN140002</strain>
    </source>
</reference>
<gene>
    <name evidence="1" type="ORF">F0L46_22350</name>
</gene>
<proteinExistence type="predicted"/>
<evidence type="ECO:0000313" key="2">
    <source>
        <dbReference type="Proteomes" id="UP000323142"/>
    </source>
</evidence>
<dbReference type="Proteomes" id="UP000323142">
    <property type="component" value="Unassembled WGS sequence"/>
</dbReference>
<organism evidence="1 2">
    <name type="scientific">Salinarimonas soli</name>
    <dbReference type="NCBI Taxonomy" id="1638099"/>
    <lineage>
        <taxon>Bacteria</taxon>
        <taxon>Pseudomonadati</taxon>
        <taxon>Pseudomonadota</taxon>
        <taxon>Alphaproteobacteria</taxon>
        <taxon>Hyphomicrobiales</taxon>
        <taxon>Salinarimonadaceae</taxon>
        <taxon>Salinarimonas</taxon>
    </lineage>
</organism>
<name>A0A5B2V8F2_9HYPH</name>